<dbReference type="SMART" id="SM00020">
    <property type="entry name" value="Tryp_SPc"/>
    <property type="match status" value="1"/>
</dbReference>
<keyword evidence="3" id="KW-0378">Hydrolase</keyword>
<keyword evidence="4" id="KW-0732">Signal</keyword>
<dbReference type="AlphaFoldDB" id="A0A8B8I9N7"/>
<dbReference type="PROSITE" id="PS50240">
    <property type="entry name" value="TRYPSIN_DOM"/>
    <property type="match status" value="1"/>
</dbReference>
<reference evidence="7" key="1">
    <citation type="submission" date="2025-08" db="UniProtKB">
        <authorList>
            <consortium name="RefSeq"/>
        </authorList>
    </citation>
    <scope>IDENTIFICATION</scope>
    <source>
        <tissue evidence="7">Whole body</tissue>
    </source>
</reference>
<dbReference type="Proteomes" id="UP001652626">
    <property type="component" value="Chromosome 12"/>
</dbReference>
<feature type="chain" id="PRO_5046927342" evidence="4">
    <location>
        <begin position="23"/>
        <end position="257"/>
    </location>
</feature>
<dbReference type="InterPro" id="IPR001314">
    <property type="entry name" value="Peptidase_S1A"/>
</dbReference>
<dbReference type="PROSITE" id="PS00135">
    <property type="entry name" value="TRYPSIN_SER"/>
    <property type="match status" value="1"/>
</dbReference>
<dbReference type="OrthoDB" id="8440449at2759"/>
<keyword evidence="3" id="KW-0720">Serine protease</keyword>
<evidence type="ECO:0000256" key="4">
    <source>
        <dbReference type="SAM" id="SignalP"/>
    </source>
</evidence>
<gene>
    <name evidence="7" type="primary">LOC113398479</name>
</gene>
<comment type="similarity">
    <text evidence="2">Belongs to the peptidase S1 family. CLIP subfamily.</text>
</comment>
<dbReference type="PANTHER" id="PTHR24256">
    <property type="entry name" value="TRYPTASE-RELATED"/>
    <property type="match status" value="1"/>
</dbReference>
<evidence type="ECO:0000313" key="7">
    <source>
        <dbReference type="RefSeq" id="XP_026493017.2"/>
    </source>
</evidence>
<dbReference type="Pfam" id="PF00089">
    <property type="entry name" value="Trypsin"/>
    <property type="match status" value="1"/>
</dbReference>
<dbReference type="InterPro" id="IPR033116">
    <property type="entry name" value="TRYPSIN_SER"/>
</dbReference>
<keyword evidence="3" id="KW-0645">Protease</keyword>
<dbReference type="GO" id="GO:0090729">
    <property type="term" value="F:toxin activity"/>
    <property type="evidence" value="ECO:0007669"/>
    <property type="project" value="UniProtKB-KW"/>
</dbReference>
<dbReference type="GO" id="GO:0005576">
    <property type="term" value="C:extracellular region"/>
    <property type="evidence" value="ECO:0007669"/>
    <property type="project" value="UniProtKB-SubCell"/>
</dbReference>
<keyword evidence="6" id="KW-1185">Reference proteome</keyword>
<dbReference type="InterPro" id="IPR018114">
    <property type="entry name" value="TRYPSIN_HIS"/>
</dbReference>
<protein>
    <submittedName>
        <fullName evidence="7">Chymotrypsin-1-like</fullName>
    </submittedName>
</protein>
<evidence type="ECO:0000313" key="6">
    <source>
        <dbReference type="Proteomes" id="UP001652626"/>
    </source>
</evidence>
<dbReference type="RefSeq" id="XP_026493017.2">
    <property type="nucleotide sequence ID" value="XM_026637232.2"/>
</dbReference>
<keyword evidence="1" id="KW-1015">Disulfide bond</keyword>
<evidence type="ECO:0000256" key="1">
    <source>
        <dbReference type="ARBA" id="ARBA00023157"/>
    </source>
</evidence>
<evidence type="ECO:0000259" key="5">
    <source>
        <dbReference type="PROSITE" id="PS50240"/>
    </source>
</evidence>
<evidence type="ECO:0000256" key="2">
    <source>
        <dbReference type="ARBA" id="ARBA00024195"/>
    </source>
</evidence>
<dbReference type="PRINTS" id="PR00722">
    <property type="entry name" value="CHYMOTRYPSIN"/>
</dbReference>
<dbReference type="OMA" id="VPYNKVI"/>
<dbReference type="Gene3D" id="2.40.10.10">
    <property type="entry name" value="Trypsin-like serine proteases"/>
    <property type="match status" value="1"/>
</dbReference>
<proteinExistence type="inferred from homology"/>
<name>A0A8B8I9N7_VANTA</name>
<dbReference type="GO" id="GO:0006508">
    <property type="term" value="P:proteolysis"/>
    <property type="evidence" value="ECO:0007669"/>
    <property type="project" value="UniProtKB-KW"/>
</dbReference>
<sequence>MFSFLILLKFLLISFSAELVKSSDLESRILYGETAKIEDYPFYAGLDNCGAAIISNTWILTAAHCVENVKSSKKNFVWVGGESFANSIKVPYNKVIIHEEYQKMEGLPVHDVALIKLSKPLQFSKKVQAIKLPSRPTSNSRVVFVGRGKDETGKLSKHLQKVDLVRLTTEQCISLVPQQYHSYVRQNIKLFEKMNICAKRESDKPSICHGDSGSPLFSGNTLIGLASYIGKQCSQVRLGFYVNVASYMPWIKAATGL</sequence>
<evidence type="ECO:0000256" key="3">
    <source>
        <dbReference type="RuleBase" id="RU363034"/>
    </source>
</evidence>
<organism evidence="6 7">
    <name type="scientific">Vanessa tameamea</name>
    <name type="common">Kamehameha butterfly</name>
    <dbReference type="NCBI Taxonomy" id="334116"/>
    <lineage>
        <taxon>Eukaryota</taxon>
        <taxon>Metazoa</taxon>
        <taxon>Ecdysozoa</taxon>
        <taxon>Arthropoda</taxon>
        <taxon>Hexapoda</taxon>
        <taxon>Insecta</taxon>
        <taxon>Pterygota</taxon>
        <taxon>Neoptera</taxon>
        <taxon>Endopterygota</taxon>
        <taxon>Lepidoptera</taxon>
        <taxon>Glossata</taxon>
        <taxon>Ditrysia</taxon>
        <taxon>Papilionoidea</taxon>
        <taxon>Nymphalidae</taxon>
        <taxon>Nymphalinae</taxon>
        <taxon>Vanessa</taxon>
    </lineage>
</organism>
<dbReference type="SUPFAM" id="SSF50494">
    <property type="entry name" value="Trypsin-like serine proteases"/>
    <property type="match status" value="1"/>
</dbReference>
<dbReference type="CDD" id="cd00190">
    <property type="entry name" value="Tryp_SPc"/>
    <property type="match status" value="1"/>
</dbReference>
<dbReference type="InterPro" id="IPR001254">
    <property type="entry name" value="Trypsin_dom"/>
</dbReference>
<dbReference type="InterPro" id="IPR043504">
    <property type="entry name" value="Peptidase_S1_PA_chymotrypsin"/>
</dbReference>
<feature type="domain" description="Peptidase S1" evidence="5">
    <location>
        <begin position="29"/>
        <end position="256"/>
    </location>
</feature>
<feature type="signal peptide" evidence="4">
    <location>
        <begin position="1"/>
        <end position="22"/>
    </location>
</feature>
<dbReference type="InterPro" id="IPR051487">
    <property type="entry name" value="Ser/Thr_Proteases_Immune/Dev"/>
</dbReference>
<dbReference type="InterPro" id="IPR009003">
    <property type="entry name" value="Peptidase_S1_PA"/>
</dbReference>
<dbReference type="GeneID" id="113398479"/>
<accession>A0A8B8I9N7</accession>
<dbReference type="GO" id="GO:0004252">
    <property type="term" value="F:serine-type endopeptidase activity"/>
    <property type="evidence" value="ECO:0007669"/>
    <property type="project" value="InterPro"/>
</dbReference>
<dbReference type="PROSITE" id="PS00134">
    <property type="entry name" value="TRYPSIN_HIS"/>
    <property type="match status" value="1"/>
</dbReference>